<dbReference type="Proteomes" id="UP000609802">
    <property type="component" value="Unassembled WGS sequence"/>
</dbReference>
<protein>
    <recommendedName>
        <fullName evidence="3">VOC family protein</fullName>
    </recommendedName>
</protein>
<reference evidence="2" key="1">
    <citation type="journal article" date="2019" name="Int. J. Syst. Evol. Microbiol.">
        <title>The Global Catalogue of Microorganisms (GCM) 10K type strain sequencing project: providing services to taxonomists for standard genome sequencing and annotation.</title>
        <authorList>
            <consortium name="The Broad Institute Genomics Platform"/>
            <consortium name="The Broad Institute Genome Sequencing Center for Infectious Disease"/>
            <person name="Wu L."/>
            <person name="Ma J."/>
        </authorList>
    </citation>
    <scope>NUCLEOTIDE SEQUENCE [LARGE SCALE GENOMIC DNA]</scope>
    <source>
        <strain evidence="2">KCTC 42443</strain>
    </source>
</reference>
<evidence type="ECO:0008006" key="3">
    <source>
        <dbReference type="Google" id="ProtNLM"/>
    </source>
</evidence>
<proteinExistence type="predicted"/>
<sequence>MFVGSILYAKDFRVLASFYASLADECTAEMHDDYAALISGKSQMIVLQIPEPLSTQIKIERPPQLRASTPLKPIVRVSSLQDALGALDTLGGTVRPGSPQWEFQGNLVQDIVDPEGNVVQLWQSIDE</sequence>
<dbReference type="EMBL" id="BNCH01000002">
    <property type="protein sequence ID" value="GHE95160.1"/>
    <property type="molecule type" value="Genomic_DNA"/>
</dbReference>
<dbReference type="SUPFAM" id="SSF54593">
    <property type="entry name" value="Glyoxalase/Bleomycin resistance protein/Dihydroxybiphenyl dioxygenase"/>
    <property type="match status" value="1"/>
</dbReference>
<dbReference type="Gene3D" id="3.10.180.10">
    <property type="entry name" value="2,3-Dihydroxybiphenyl 1,2-Dioxygenase, domain 1"/>
    <property type="match status" value="1"/>
</dbReference>
<evidence type="ECO:0000313" key="2">
    <source>
        <dbReference type="Proteomes" id="UP000609802"/>
    </source>
</evidence>
<evidence type="ECO:0000313" key="1">
    <source>
        <dbReference type="EMBL" id="GHE95160.1"/>
    </source>
</evidence>
<accession>A0ABQ3IUS6</accession>
<name>A0ABQ3IUS6_9RHOB</name>
<comment type="caution">
    <text evidence="1">The sequence shown here is derived from an EMBL/GenBank/DDBJ whole genome shotgun (WGS) entry which is preliminary data.</text>
</comment>
<organism evidence="1 2">
    <name type="scientific">Aliiroseovarius zhejiangensis</name>
    <dbReference type="NCBI Taxonomy" id="1632025"/>
    <lineage>
        <taxon>Bacteria</taxon>
        <taxon>Pseudomonadati</taxon>
        <taxon>Pseudomonadota</taxon>
        <taxon>Alphaproteobacteria</taxon>
        <taxon>Rhodobacterales</taxon>
        <taxon>Paracoccaceae</taxon>
        <taxon>Aliiroseovarius</taxon>
    </lineage>
</organism>
<gene>
    <name evidence="1" type="ORF">GCM10016455_14650</name>
</gene>
<keyword evidence="2" id="KW-1185">Reference proteome</keyword>
<dbReference type="InterPro" id="IPR029068">
    <property type="entry name" value="Glyas_Bleomycin-R_OHBP_Dase"/>
</dbReference>